<comment type="caution">
    <text evidence="1">The sequence shown here is derived from an EMBL/GenBank/DDBJ whole genome shotgun (WGS) entry which is preliminary data.</text>
</comment>
<gene>
    <name evidence="1" type="ORF">EW146_g4545</name>
</gene>
<reference evidence="1 2" key="1">
    <citation type="submission" date="2019-02" db="EMBL/GenBank/DDBJ databases">
        <title>Genome sequencing of the rare red list fungi Bondarzewia mesenterica.</title>
        <authorList>
            <person name="Buettner E."/>
            <person name="Kellner H."/>
        </authorList>
    </citation>
    <scope>NUCLEOTIDE SEQUENCE [LARGE SCALE GENOMIC DNA]</scope>
    <source>
        <strain evidence="1 2">DSM 108281</strain>
    </source>
</reference>
<dbReference type="Proteomes" id="UP000310158">
    <property type="component" value="Unassembled WGS sequence"/>
</dbReference>
<organism evidence="1 2">
    <name type="scientific">Bondarzewia mesenterica</name>
    <dbReference type="NCBI Taxonomy" id="1095465"/>
    <lineage>
        <taxon>Eukaryota</taxon>
        <taxon>Fungi</taxon>
        <taxon>Dikarya</taxon>
        <taxon>Basidiomycota</taxon>
        <taxon>Agaricomycotina</taxon>
        <taxon>Agaricomycetes</taxon>
        <taxon>Russulales</taxon>
        <taxon>Bondarzewiaceae</taxon>
        <taxon>Bondarzewia</taxon>
    </lineage>
</organism>
<evidence type="ECO:0000313" key="2">
    <source>
        <dbReference type="Proteomes" id="UP000310158"/>
    </source>
</evidence>
<evidence type="ECO:0000313" key="1">
    <source>
        <dbReference type="EMBL" id="THH16028.1"/>
    </source>
</evidence>
<accession>A0A4S4LW37</accession>
<name>A0A4S4LW37_9AGAM</name>
<dbReference type="EMBL" id="SGPL01000177">
    <property type="protein sequence ID" value="THH16028.1"/>
    <property type="molecule type" value="Genomic_DNA"/>
</dbReference>
<proteinExistence type="predicted"/>
<sequence>MRDGIDGRFPPVLLLEQDLPVQPACSSRLAFLSHGRGVGRLENCTVDVVGAHTARDIKIQVEIGWCSPKGFQAAAGSL</sequence>
<dbReference type="AlphaFoldDB" id="A0A4S4LW37"/>
<protein>
    <submittedName>
        <fullName evidence="1">Uncharacterized protein</fullName>
    </submittedName>
</protein>
<keyword evidence="2" id="KW-1185">Reference proteome</keyword>